<keyword evidence="3" id="KW-1185">Reference proteome</keyword>
<evidence type="ECO:0000313" key="3">
    <source>
        <dbReference type="Proteomes" id="UP000317078"/>
    </source>
</evidence>
<evidence type="ECO:0000313" key="2">
    <source>
        <dbReference type="EMBL" id="TPG51800.1"/>
    </source>
</evidence>
<dbReference type="Proteomes" id="UP000317078">
    <property type="component" value="Unassembled WGS sequence"/>
</dbReference>
<dbReference type="EMBL" id="RCZP01000024">
    <property type="protein sequence ID" value="TPG51800.1"/>
    <property type="molecule type" value="Genomic_DNA"/>
</dbReference>
<proteinExistence type="predicted"/>
<sequence>MTTGKQLREIGREPYPPATPGRVWIVELTYSAGGPPTGELRTGTCSSAERLARDMLNPSRPLPPGFPRPIRAVVRRGSGSTDPGRTFLPGQQRPMDTSGPAQGPLAPPGRLASVWRALRDF</sequence>
<evidence type="ECO:0000256" key="1">
    <source>
        <dbReference type="SAM" id="MobiDB-lite"/>
    </source>
</evidence>
<gene>
    <name evidence="2" type="ORF">EAH89_19560</name>
</gene>
<comment type="caution">
    <text evidence="2">The sequence shown here is derived from an EMBL/GenBank/DDBJ whole genome shotgun (WGS) entry which is preliminary data.</text>
</comment>
<protein>
    <submittedName>
        <fullName evidence="2">Uncharacterized protein</fullName>
    </submittedName>
</protein>
<accession>A0A502FQV9</accession>
<name>A0A502FQV9_9PROT</name>
<reference evidence="2 3" key="1">
    <citation type="journal article" date="2019" name="Environ. Microbiol.">
        <title>Species interactions and distinct microbial communities in high Arctic permafrost affected cryosols are associated with the CH4 and CO2 gas fluxes.</title>
        <authorList>
            <person name="Altshuler I."/>
            <person name="Hamel J."/>
            <person name="Turney S."/>
            <person name="Magnuson E."/>
            <person name="Levesque R."/>
            <person name="Greer C."/>
            <person name="Whyte L.G."/>
        </authorList>
    </citation>
    <scope>NUCLEOTIDE SEQUENCE [LARGE SCALE GENOMIC DNA]</scope>
    <source>
        <strain evidence="2 3">S9.3B</strain>
    </source>
</reference>
<organism evidence="2 3">
    <name type="scientific">Muricoccus nepalensis</name>
    <dbReference type="NCBI Taxonomy" id="1854500"/>
    <lineage>
        <taxon>Bacteria</taxon>
        <taxon>Pseudomonadati</taxon>
        <taxon>Pseudomonadota</taxon>
        <taxon>Alphaproteobacteria</taxon>
        <taxon>Acetobacterales</taxon>
        <taxon>Roseomonadaceae</taxon>
        <taxon>Muricoccus</taxon>
    </lineage>
</organism>
<dbReference type="AlphaFoldDB" id="A0A502FQV9"/>
<feature type="region of interest" description="Disordered" evidence="1">
    <location>
        <begin position="74"/>
        <end position="112"/>
    </location>
</feature>